<evidence type="ECO:0000313" key="2">
    <source>
        <dbReference type="Proteomes" id="UP000193144"/>
    </source>
</evidence>
<keyword evidence="2" id="KW-1185">Reference proteome</keyword>
<sequence length="129" mass="14449">MNGWVLWHHMPRDSLYLPLVLICNHGSTFACKTCVGWCAPSPSGVRLHTPVIPGCSCTLLLRPFKRPCILLAQPLFTPLWVLLIQIKHLHVPRETDPLKRLSAGRGIKPTPPPIHPRYSARGCCAIHRP</sequence>
<proteinExistence type="predicted"/>
<comment type="caution">
    <text evidence="1">The sequence shown here is derived from an EMBL/GenBank/DDBJ whole genome shotgun (WGS) entry which is preliminary data.</text>
</comment>
<name>A0A1Y1ZWR0_9PLEO</name>
<evidence type="ECO:0000313" key="1">
    <source>
        <dbReference type="EMBL" id="ORY14620.1"/>
    </source>
</evidence>
<dbReference type="AlphaFoldDB" id="A0A1Y1ZWR0"/>
<organism evidence="1 2">
    <name type="scientific">Clohesyomyces aquaticus</name>
    <dbReference type="NCBI Taxonomy" id="1231657"/>
    <lineage>
        <taxon>Eukaryota</taxon>
        <taxon>Fungi</taxon>
        <taxon>Dikarya</taxon>
        <taxon>Ascomycota</taxon>
        <taxon>Pezizomycotina</taxon>
        <taxon>Dothideomycetes</taxon>
        <taxon>Pleosporomycetidae</taxon>
        <taxon>Pleosporales</taxon>
        <taxon>Lindgomycetaceae</taxon>
        <taxon>Clohesyomyces</taxon>
    </lineage>
</organism>
<dbReference type="EMBL" id="MCFA01000031">
    <property type="protein sequence ID" value="ORY14620.1"/>
    <property type="molecule type" value="Genomic_DNA"/>
</dbReference>
<gene>
    <name evidence="1" type="ORF">BCR34DRAFT_223427</name>
</gene>
<protein>
    <submittedName>
        <fullName evidence="1">Uncharacterized protein</fullName>
    </submittedName>
</protein>
<reference evidence="1 2" key="1">
    <citation type="submission" date="2016-07" db="EMBL/GenBank/DDBJ databases">
        <title>Pervasive Adenine N6-methylation of Active Genes in Fungi.</title>
        <authorList>
            <consortium name="DOE Joint Genome Institute"/>
            <person name="Mondo S.J."/>
            <person name="Dannebaum R.O."/>
            <person name="Kuo R.C."/>
            <person name="Labutti K."/>
            <person name="Haridas S."/>
            <person name="Kuo A."/>
            <person name="Salamov A."/>
            <person name="Ahrendt S.R."/>
            <person name="Lipzen A."/>
            <person name="Sullivan W."/>
            <person name="Andreopoulos W.B."/>
            <person name="Clum A."/>
            <person name="Lindquist E."/>
            <person name="Daum C."/>
            <person name="Ramamoorthy G.K."/>
            <person name="Gryganskyi A."/>
            <person name="Culley D."/>
            <person name="Magnuson J.K."/>
            <person name="James T.Y."/>
            <person name="O'Malley M.A."/>
            <person name="Stajich J.E."/>
            <person name="Spatafora J.W."/>
            <person name="Visel A."/>
            <person name="Grigoriev I.V."/>
        </authorList>
    </citation>
    <scope>NUCLEOTIDE SEQUENCE [LARGE SCALE GENOMIC DNA]</scope>
    <source>
        <strain evidence="1 2">CBS 115471</strain>
    </source>
</reference>
<accession>A0A1Y1ZWR0</accession>
<dbReference type="Proteomes" id="UP000193144">
    <property type="component" value="Unassembled WGS sequence"/>
</dbReference>